<dbReference type="Proteomes" id="UP000324222">
    <property type="component" value="Unassembled WGS sequence"/>
</dbReference>
<gene>
    <name evidence="1" type="ORF">E2C01_010320</name>
</gene>
<evidence type="ECO:0000313" key="1">
    <source>
        <dbReference type="EMBL" id="MPC17463.1"/>
    </source>
</evidence>
<dbReference type="AlphaFoldDB" id="A0A5B7D8B0"/>
<comment type="caution">
    <text evidence="1">The sequence shown here is derived from an EMBL/GenBank/DDBJ whole genome shotgun (WGS) entry which is preliminary data.</text>
</comment>
<sequence>MQQAKREETLTNVTDVERQLVVAALCYEHWVSHASSTCKLKTLLAKGADTALAVTLVILRNTEDEVIIFFSFTEY</sequence>
<dbReference type="EMBL" id="VSRR010000591">
    <property type="protein sequence ID" value="MPC17463.1"/>
    <property type="molecule type" value="Genomic_DNA"/>
</dbReference>
<name>A0A5B7D8B0_PORTR</name>
<protein>
    <submittedName>
        <fullName evidence="1">Uncharacterized protein</fullName>
    </submittedName>
</protein>
<evidence type="ECO:0000313" key="2">
    <source>
        <dbReference type="Proteomes" id="UP000324222"/>
    </source>
</evidence>
<organism evidence="1 2">
    <name type="scientific">Portunus trituberculatus</name>
    <name type="common">Swimming crab</name>
    <name type="synonym">Neptunus trituberculatus</name>
    <dbReference type="NCBI Taxonomy" id="210409"/>
    <lineage>
        <taxon>Eukaryota</taxon>
        <taxon>Metazoa</taxon>
        <taxon>Ecdysozoa</taxon>
        <taxon>Arthropoda</taxon>
        <taxon>Crustacea</taxon>
        <taxon>Multicrustacea</taxon>
        <taxon>Malacostraca</taxon>
        <taxon>Eumalacostraca</taxon>
        <taxon>Eucarida</taxon>
        <taxon>Decapoda</taxon>
        <taxon>Pleocyemata</taxon>
        <taxon>Brachyura</taxon>
        <taxon>Eubrachyura</taxon>
        <taxon>Portunoidea</taxon>
        <taxon>Portunidae</taxon>
        <taxon>Portuninae</taxon>
        <taxon>Portunus</taxon>
    </lineage>
</organism>
<reference evidence="1 2" key="1">
    <citation type="submission" date="2019-05" db="EMBL/GenBank/DDBJ databases">
        <title>Another draft genome of Portunus trituberculatus and its Hox gene families provides insights of decapod evolution.</title>
        <authorList>
            <person name="Jeong J.-H."/>
            <person name="Song I."/>
            <person name="Kim S."/>
            <person name="Choi T."/>
            <person name="Kim D."/>
            <person name="Ryu S."/>
            <person name="Kim W."/>
        </authorList>
    </citation>
    <scope>NUCLEOTIDE SEQUENCE [LARGE SCALE GENOMIC DNA]</scope>
    <source>
        <tissue evidence="1">Muscle</tissue>
    </source>
</reference>
<accession>A0A5B7D8B0</accession>
<keyword evidence="2" id="KW-1185">Reference proteome</keyword>
<proteinExistence type="predicted"/>